<dbReference type="Proteomes" id="UP001589748">
    <property type="component" value="Unassembled WGS sequence"/>
</dbReference>
<dbReference type="InterPro" id="IPR000835">
    <property type="entry name" value="HTH_MarR-typ"/>
</dbReference>
<keyword evidence="3" id="KW-1185">Reference proteome</keyword>
<feature type="domain" description="HTH marR-type" evidence="1">
    <location>
        <begin position="49"/>
        <end position="148"/>
    </location>
</feature>
<dbReference type="SUPFAM" id="SSF46785">
    <property type="entry name" value="Winged helix' DNA-binding domain"/>
    <property type="match status" value="1"/>
</dbReference>
<protein>
    <submittedName>
        <fullName evidence="2">MarR family winged helix-turn-helix transcriptional regulator</fullName>
    </submittedName>
</protein>
<evidence type="ECO:0000259" key="1">
    <source>
        <dbReference type="SMART" id="SM00347"/>
    </source>
</evidence>
<evidence type="ECO:0000313" key="3">
    <source>
        <dbReference type="Proteomes" id="UP001589748"/>
    </source>
</evidence>
<name>A0ABV5LWD1_9ACTN</name>
<proteinExistence type="predicted"/>
<dbReference type="Pfam" id="PF12802">
    <property type="entry name" value="MarR_2"/>
    <property type="match status" value="1"/>
</dbReference>
<reference evidence="2 3" key="1">
    <citation type="submission" date="2024-09" db="EMBL/GenBank/DDBJ databases">
        <authorList>
            <person name="Sun Q."/>
            <person name="Mori K."/>
        </authorList>
    </citation>
    <scope>NUCLEOTIDE SEQUENCE [LARGE SCALE GENOMIC DNA]</scope>
    <source>
        <strain evidence="2 3">TISTR 1856</strain>
    </source>
</reference>
<dbReference type="Gene3D" id="1.10.10.10">
    <property type="entry name" value="Winged helix-like DNA-binding domain superfamily/Winged helix DNA-binding domain"/>
    <property type="match status" value="1"/>
</dbReference>
<comment type="caution">
    <text evidence="2">The sequence shown here is derived from an EMBL/GenBank/DDBJ whole genome shotgun (WGS) entry which is preliminary data.</text>
</comment>
<evidence type="ECO:0000313" key="2">
    <source>
        <dbReference type="EMBL" id="MFB9378368.1"/>
    </source>
</evidence>
<dbReference type="SMART" id="SM00347">
    <property type="entry name" value="HTH_MARR"/>
    <property type="match status" value="1"/>
</dbReference>
<sequence length="179" mass="19280">MTVVHAWPNGGRAAEEIVTEPMSTALDIEEFTPRLLHLLSNALVWRESHELRHRFGLGTNDWRVISTLAGSPGLSATQVAQFLGVNKAIVSKSVAVLTQRALVVLLEGPRGSRPMYLTGAGAAAHDEMLPVSAYGQELVLSRLDPEQRAQVNELLRTMLSGLRGQRVDGDGPVPVGDIG</sequence>
<gene>
    <name evidence="2" type="ORF">ACFFVI_15475</name>
</gene>
<dbReference type="RefSeq" id="WP_380137037.1">
    <property type="nucleotide sequence ID" value="NZ_JBHLUI010000008.1"/>
</dbReference>
<dbReference type="InterPro" id="IPR036388">
    <property type="entry name" value="WH-like_DNA-bd_sf"/>
</dbReference>
<organism evidence="2 3">
    <name type="scientific">Kineococcus gynurae</name>
    <dbReference type="NCBI Taxonomy" id="452979"/>
    <lineage>
        <taxon>Bacteria</taxon>
        <taxon>Bacillati</taxon>
        <taxon>Actinomycetota</taxon>
        <taxon>Actinomycetes</taxon>
        <taxon>Kineosporiales</taxon>
        <taxon>Kineosporiaceae</taxon>
        <taxon>Kineococcus</taxon>
    </lineage>
</organism>
<dbReference type="EMBL" id="JBHMDM010000007">
    <property type="protein sequence ID" value="MFB9378368.1"/>
    <property type="molecule type" value="Genomic_DNA"/>
</dbReference>
<accession>A0ABV5LWD1</accession>
<dbReference type="InterPro" id="IPR036390">
    <property type="entry name" value="WH_DNA-bd_sf"/>
</dbReference>